<protein>
    <submittedName>
        <fullName evidence="1">Uncharacterized protein</fullName>
    </submittedName>
</protein>
<name>I0KDL5_9BACT</name>
<accession>I0KDL5</accession>
<dbReference type="RefSeq" id="WP_015333317.1">
    <property type="nucleotide sequence ID" value="NC_020054.1"/>
</dbReference>
<evidence type="ECO:0000313" key="2">
    <source>
        <dbReference type="Proteomes" id="UP000011058"/>
    </source>
</evidence>
<dbReference type="KEGG" id="fae:FAES_4218"/>
<proteinExistence type="predicted"/>
<keyword evidence="2" id="KW-1185">Reference proteome</keyword>
<gene>
    <name evidence="1" type="ORF">FAES_4218</name>
</gene>
<dbReference type="HOGENOM" id="CLU_3099042_0_0_10"/>
<reference evidence="1 2" key="1">
    <citation type="journal article" date="2012" name="J. Bacteriol.">
        <title>Genome Sequence of Fibrella aestuarina BUZ 2T, a Filamentous Marine Bacterium.</title>
        <authorList>
            <person name="Filippini M."/>
            <person name="Qi W."/>
            <person name="Blom J."/>
            <person name="Goesmann A."/>
            <person name="Smits T.H."/>
            <person name="Bagheri H.C."/>
        </authorList>
    </citation>
    <scope>NUCLEOTIDE SEQUENCE [LARGE SCALE GENOMIC DNA]</scope>
    <source>
        <strain evidence="2">BUZ 2T</strain>
    </source>
</reference>
<organism evidence="1 2">
    <name type="scientific">Fibrella aestuarina BUZ 2</name>
    <dbReference type="NCBI Taxonomy" id="1166018"/>
    <lineage>
        <taxon>Bacteria</taxon>
        <taxon>Pseudomonadati</taxon>
        <taxon>Bacteroidota</taxon>
        <taxon>Cytophagia</taxon>
        <taxon>Cytophagales</taxon>
        <taxon>Spirosomataceae</taxon>
        <taxon>Fibrella</taxon>
    </lineage>
</organism>
<sequence>MQTKLIDGTKERIFNQSRPVSQIAYEMGDKSPISSPGYSSRKWRFELILVR</sequence>
<evidence type="ECO:0000313" key="1">
    <source>
        <dbReference type="EMBL" id="CCH02218.1"/>
    </source>
</evidence>
<dbReference type="Proteomes" id="UP000011058">
    <property type="component" value="Chromosome"/>
</dbReference>
<dbReference type="EMBL" id="HE796683">
    <property type="protein sequence ID" value="CCH02218.1"/>
    <property type="molecule type" value="Genomic_DNA"/>
</dbReference>
<dbReference type="AlphaFoldDB" id="I0KDL5"/>